<evidence type="ECO:0000313" key="3">
    <source>
        <dbReference type="Proteomes" id="UP001341281"/>
    </source>
</evidence>
<keyword evidence="3" id="KW-1185">Reference proteome</keyword>
<feature type="region of interest" description="Disordered" evidence="1">
    <location>
        <begin position="1"/>
        <end position="48"/>
    </location>
</feature>
<dbReference type="EMBL" id="CP144753">
    <property type="protein sequence ID" value="WVZ92546.1"/>
    <property type="molecule type" value="Genomic_DNA"/>
</dbReference>
<dbReference type="PANTHER" id="PTHR33157:SF14">
    <property type="entry name" value="AUTONOMOUS TRANSPOSABLE ELEMENT EN-1 MOSAIC PROTEIN"/>
    <property type="match status" value="1"/>
</dbReference>
<evidence type="ECO:0000313" key="2">
    <source>
        <dbReference type="EMBL" id="WVZ92546.1"/>
    </source>
</evidence>
<dbReference type="InterPro" id="IPR039266">
    <property type="entry name" value="EN-1/SPM"/>
</dbReference>
<feature type="compositionally biased region" description="Basic residues" evidence="1">
    <location>
        <begin position="39"/>
        <end position="48"/>
    </location>
</feature>
<dbReference type="PANTHER" id="PTHR33157">
    <property type="entry name" value="AUTONOMOUS TRANSPOSABLE ELEMENT EN-1 MOSAIC PROTEIN-RELATED"/>
    <property type="match status" value="1"/>
</dbReference>
<dbReference type="Proteomes" id="UP001341281">
    <property type="component" value="Chromosome 09"/>
</dbReference>
<dbReference type="AlphaFoldDB" id="A0AAQ3XC80"/>
<evidence type="ECO:0000256" key="1">
    <source>
        <dbReference type="SAM" id="MobiDB-lite"/>
    </source>
</evidence>
<gene>
    <name evidence="2" type="ORF">U9M48_038597</name>
</gene>
<accession>A0AAQ3XC80</accession>
<dbReference type="GO" id="GO:0032196">
    <property type="term" value="P:transposition"/>
    <property type="evidence" value="ECO:0007669"/>
    <property type="project" value="InterPro"/>
</dbReference>
<sequence>MKPPLPLKMQSFNHRVDKRALVRNDPNGADSQTPEPKKVRGRNKMHRPRNRRIAIIPEGDNQFRYANYSVDDKMKKGPILGVILKQEYPPLIEGTSRIGQQFQYHASKWEHYYHIVRDDGQTQVDRVKEEFWRGTVDGSSHASANLVTNSDGH</sequence>
<protein>
    <submittedName>
        <fullName evidence="2">Uncharacterized protein</fullName>
    </submittedName>
</protein>
<reference evidence="2 3" key="1">
    <citation type="submission" date="2024-02" db="EMBL/GenBank/DDBJ databases">
        <title>High-quality chromosome-scale genome assembly of Pensacola bahiagrass (Paspalum notatum Flugge var. saurae).</title>
        <authorList>
            <person name="Vega J.M."/>
            <person name="Podio M."/>
            <person name="Orjuela J."/>
            <person name="Siena L.A."/>
            <person name="Pessino S.C."/>
            <person name="Combes M.C."/>
            <person name="Mariac C."/>
            <person name="Albertini E."/>
            <person name="Pupilli F."/>
            <person name="Ortiz J.P.A."/>
            <person name="Leblanc O."/>
        </authorList>
    </citation>
    <scope>NUCLEOTIDE SEQUENCE [LARGE SCALE GENOMIC DNA]</scope>
    <source>
        <strain evidence="2">R1</strain>
        <tissue evidence="2">Leaf</tissue>
    </source>
</reference>
<proteinExistence type="predicted"/>
<organism evidence="2 3">
    <name type="scientific">Paspalum notatum var. saurae</name>
    <dbReference type="NCBI Taxonomy" id="547442"/>
    <lineage>
        <taxon>Eukaryota</taxon>
        <taxon>Viridiplantae</taxon>
        <taxon>Streptophyta</taxon>
        <taxon>Embryophyta</taxon>
        <taxon>Tracheophyta</taxon>
        <taxon>Spermatophyta</taxon>
        <taxon>Magnoliopsida</taxon>
        <taxon>Liliopsida</taxon>
        <taxon>Poales</taxon>
        <taxon>Poaceae</taxon>
        <taxon>PACMAD clade</taxon>
        <taxon>Panicoideae</taxon>
        <taxon>Andropogonodae</taxon>
        <taxon>Paspaleae</taxon>
        <taxon>Paspalinae</taxon>
        <taxon>Paspalum</taxon>
    </lineage>
</organism>
<name>A0AAQ3XC80_PASNO</name>